<gene>
    <name evidence="2" type="ORF">RXV79_12065</name>
</gene>
<reference evidence="2 3" key="1">
    <citation type="submission" date="2023-10" db="EMBL/GenBank/DDBJ databases">
        <title>Bacteria for the degradation of biodegradable plastic PBAT(Polybutylene adipate terephthalate).</title>
        <authorList>
            <person name="Weon H.-Y."/>
            <person name="Yeon J."/>
        </authorList>
    </citation>
    <scope>NUCLEOTIDE SEQUENCE [LARGE SCALE GENOMIC DNA]</scope>
    <source>
        <strain evidence="2 3">SBD 7-3</strain>
    </source>
</reference>
<name>A0ABZ0D0R0_9BURK</name>
<evidence type="ECO:0000313" key="2">
    <source>
        <dbReference type="EMBL" id="WOB10763.1"/>
    </source>
</evidence>
<keyword evidence="3" id="KW-1185">Reference proteome</keyword>
<proteinExistence type="predicted"/>
<sequence length="289" mass="32851">MKSVRPPAEGIYRRVTVRMYGDERFMRLTPLQPSGQALWLYLLTGPHTGPIPGVFQVGRAALAETLGWDGEAFAKAFAEVLREALVEFDEKTRLWFIPNAIKHNMPPNPNVVKSWRSYWNLLPECPMRGRIQAHLQAALTEVSDAFGKAFQEACGKPFETPSAKPPTKGMAKQEAGSRKQETLSAHVSQTPLFDRFWQAYPKKKARPSALKAFTRRKPTPELVDRMVAAIEEQRATDEWQRDGGQFIPYPASWLNDERWMDEAPERGRNGARHRPAGELRADHQFRSEA</sequence>
<organism evidence="2 3">
    <name type="scientific">Piscinibacter gummiphilus</name>
    <dbReference type="NCBI Taxonomy" id="946333"/>
    <lineage>
        <taxon>Bacteria</taxon>
        <taxon>Pseudomonadati</taxon>
        <taxon>Pseudomonadota</taxon>
        <taxon>Betaproteobacteria</taxon>
        <taxon>Burkholderiales</taxon>
        <taxon>Sphaerotilaceae</taxon>
        <taxon>Piscinibacter</taxon>
    </lineage>
</organism>
<accession>A0ABZ0D0R0</accession>
<dbReference type="RefSeq" id="WP_316703655.1">
    <property type="nucleotide sequence ID" value="NZ_CP136336.1"/>
</dbReference>
<feature type="compositionally biased region" description="Basic and acidic residues" evidence="1">
    <location>
        <begin position="275"/>
        <end position="289"/>
    </location>
</feature>
<evidence type="ECO:0000313" key="3">
    <source>
        <dbReference type="Proteomes" id="UP001303946"/>
    </source>
</evidence>
<protein>
    <submittedName>
        <fullName evidence="2">Uncharacterized protein</fullName>
    </submittedName>
</protein>
<dbReference type="EMBL" id="CP136336">
    <property type="protein sequence ID" value="WOB10763.1"/>
    <property type="molecule type" value="Genomic_DNA"/>
</dbReference>
<feature type="region of interest" description="Disordered" evidence="1">
    <location>
        <begin position="157"/>
        <end position="185"/>
    </location>
</feature>
<evidence type="ECO:0000256" key="1">
    <source>
        <dbReference type="SAM" id="MobiDB-lite"/>
    </source>
</evidence>
<dbReference type="Proteomes" id="UP001303946">
    <property type="component" value="Chromosome"/>
</dbReference>
<feature type="region of interest" description="Disordered" evidence="1">
    <location>
        <begin position="261"/>
        <end position="289"/>
    </location>
</feature>